<evidence type="ECO:0000313" key="3">
    <source>
        <dbReference type="Proteomes" id="UP000435112"/>
    </source>
</evidence>
<evidence type="ECO:0000256" key="1">
    <source>
        <dbReference type="SAM" id="MobiDB-lite"/>
    </source>
</evidence>
<organism evidence="2 3">
    <name type="scientific">Phytophthora rubi</name>
    <dbReference type="NCBI Taxonomy" id="129364"/>
    <lineage>
        <taxon>Eukaryota</taxon>
        <taxon>Sar</taxon>
        <taxon>Stramenopiles</taxon>
        <taxon>Oomycota</taxon>
        <taxon>Peronosporomycetes</taxon>
        <taxon>Peronosporales</taxon>
        <taxon>Peronosporaceae</taxon>
        <taxon>Phytophthora</taxon>
    </lineage>
</organism>
<dbReference type="AlphaFoldDB" id="A0A6A3MF63"/>
<feature type="region of interest" description="Disordered" evidence="1">
    <location>
        <begin position="167"/>
        <end position="193"/>
    </location>
</feature>
<gene>
    <name evidence="2" type="ORF">PR002_g10818</name>
</gene>
<dbReference type="EMBL" id="QXFU01000626">
    <property type="protein sequence ID" value="KAE9026843.1"/>
    <property type="molecule type" value="Genomic_DNA"/>
</dbReference>
<name>A0A6A3MF63_9STRA</name>
<feature type="compositionally biased region" description="Basic residues" evidence="1">
    <location>
        <begin position="170"/>
        <end position="190"/>
    </location>
</feature>
<feature type="compositionally biased region" description="Low complexity" evidence="1">
    <location>
        <begin position="354"/>
        <end position="366"/>
    </location>
</feature>
<dbReference type="PANTHER" id="PTHR33324">
    <property type="entry name" value="EXPRESSED PROTEIN"/>
    <property type="match status" value="1"/>
</dbReference>
<proteinExistence type="predicted"/>
<comment type="caution">
    <text evidence="2">The sequence shown here is derived from an EMBL/GenBank/DDBJ whole genome shotgun (WGS) entry which is preliminary data.</text>
</comment>
<sequence>MELLAQPLEPGEVYCEQCHARRGDERCEFCAQALCAVCHWTSSSSSGVRSSRHALVCVETALAEKRRELLGDRGLCVECGKAADRECATCGDRYCSVRWMGNPGCFERFHSKGKRSDHTFTMVEVPTEMPQEILALEEQVRAKRRRDAEMAEQEAKRMAAALLEEEGATAKRKAAKTRQKKTKKSKSKKRLTVDAPEGKKMCAVPQCRHRALVLGVPGVSFCPEHFTLQHALEVAGKDPQEAAKLLALVENGGGRNYQRWRQGRKKKIAGEILAELEAVGCRGPDATDVVCMVESIEKQYVNLARWIQKNEIRASDLLRGEVDEKACSKAKKICPSYCDLVPVFHEFNFDIEVPSSSSSSPSSSSSAREDKANGDEAEEKEEKEDDVKEVEDKEDKEDDVTEVEANEDKAGTVAPEKVDATAGHKRSIEEISQYRPLSSSAKSLTKRGVSLHRARSQSIACKLDYEMASKREIFNTEQAKRQCAIEIERFRLDGEKWRSETERYRAEIMQARMEAERARTATEQHLGEVQRERYDMTLRVDGVTSRHELAAKGVASEEIDQVLPL</sequence>
<evidence type="ECO:0000313" key="2">
    <source>
        <dbReference type="EMBL" id="KAE9026843.1"/>
    </source>
</evidence>
<dbReference type="PANTHER" id="PTHR33324:SF2">
    <property type="entry name" value="MYB_SANT-LIKE DNA-BINDING DOMAIN-CONTAINING PROTEIN"/>
    <property type="match status" value="1"/>
</dbReference>
<dbReference type="Proteomes" id="UP000435112">
    <property type="component" value="Unassembled WGS sequence"/>
</dbReference>
<feature type="region of interest" description="Disordered" evidence="1">
    <location>
        <begin position="352"/>
        <end position="425"/>
    </location>
</feature>
<dbReference type="OrthoDB" id="191834at2759"/>
<reference evidence="2 3" key="1">
    <citation type="submission" date="2018-09" db="EMBL/GenBank/DDBJ databases">
        <title>Genomic investigation of the strawberry pathogen Phytophthora fragariae indicates pathogenicity is determined by transcriptional variation in three key races.</title>
        <authorList>
            <person name="Adams T.M."/>
            <person name="Armitage A.D."/>
            <person name="Sobczyk M.K."/>
            <person name="Bates H.J."/>
            <person name="Dunwell J.M."/>
            <person name="Nellist C.F."/>
            <person name="Harrison R.J."/>
        </authorList>
    </citation>
    <scope>NUCLEOTIDE SEQUENCE [LARGE SCALE GENOMIC DNA]</scope>
    <source>
        <strain evidence="2 3">SCRP324</strain>
    </source>
</reference>
<accession>A0A6A3MF63</accession>
<feature type="compositionally biased region" description="Acidic residues" evidence="1">
    <location>
        <begin position="375"/>
        <end position="405"/>
    </location>
</feature>
<protein>
    <submittedName>
        <fullName evidence="2">Uncharacterized protein</fullName>
    </submittedName>
</protein>